<sequence>MSTLLSTKGAAERLGISRRRVICLITDQRLPAMKIGREWIIQEADLALVAHRKNGAPRKQDRKEAS</sequence>
<comment type="caution">
    <text evidence="2">The sequence shown here is derived from an EMBL/GenBank/DDBJ whole genome shotgun (WGS) entry which is preliminary data.</text>
</comment>
<evidence type="ECO:0000259" key="1">
    <source>
        <dbReference type="Pfam" id="PF12728"/>
    </source>
</evidence>
<gene>
    <name evidence="2" type="ORF">Hgul01_04615</name>
</gene>
<dbReference type="InterPro" id="IPR010093">
    <property type="entry name" value="SinI_DNA-bd"/>
</dbReference>
<proteinExistence type="predicted"/>
<reference evidence="2 3" key="1">
    <citation type="submission" date="2024-02" db="EMBL/GenBank/DDBJ databases">
        <title>Herpetosiphon gulosus NBRC 112829.</title>
        <authorList>
            <person name="Ichikawa N."/>
            <person name="Katano-Makiyama Y."/>
            <person name="Hidaka K."/>
        </authorList>
    </citation>
    <scope>NUCLEOTIDE SEQUENCE [LARGE SCALE GENOMIC DNA]</scope>
    <source>
        <strain evidence="2 3">NBRC 112829</strain>
    </source>
</reference>
<name>A0ABP9X5V5_9CHLR</name>
<accession>A0ABP9X5V5</accession>
<keyword evidence="3" id="KW-1185">Reference proteome</keyword>
<protein>
    <recommendedName>
        <fullName evidence="1">Helix-turn-helix domain-containing protein</fullName>
    </recommendedName>
</protein>
<dbReference type="EMBL" id="BAABRU010000024">
    <property type="protein sequence ID" value="GAA5530792.1"/>
    <property type="molecule type" value="Genomic_DNA"/>
</dbReference>
<dbReference type="Pfam" id="PF12728">
    <property type="entry name" value="HTH_17"/>
    <property type="match status" value="1"/>
</dbReference>
<evidence type="ECO:0000313" key="3">
    <source>
        <dbReference type="Proteomes" id="UP001428290"/>
    </source>
</evidence>
<dbReference type="Proteomes" id="UP001428290">
    <property type="component" value="Unassembled WGS sequence"/>
</dbReference>
<dbReference type="InterPro" id="IPR041657">
    <property type="entry name" value="HTH_17"/>
</dbReference>
<dbReference type="RefSeq" id="WP_345724388.1">
    <property type="nucleotide sequence ID" value="NZ_BAABRU010000024.1"/>
</dbReference>
<dbReference type="NCBIfam" id="TIGR01764">
    <property type="entry name" value="excise"/>
    <property type="match status" value="1"/>
</dbReference>
<feature type="domain" description="Helix-turn-helix" evidence="1">
    <location>
        <begin position="4"/>
        <end position="47"/>
    </location>
</feature>
<evidence type="ECO:0000313" key="2">
    <source>
        <dbReference type="EMBL" id="GAA5530792.1"/>
    </source>
</evidence>
<organism evidence="2 3">
    <name type="scientific">Herpetosiphon gulosus</name>
    <dbReference type="NCBI Taxonomy" id="1973496"/>
    <lineage>
        <taxon>Bacteria</taxon>
        <taxon>Bacillati</taxon>
        <taxon>Chloroflexota</taxon>
        <taxon>Chloroflexia</taxon>
        <taxon>Herpetosiphonales</taxon>
        <taxon>Herpetosiphonaceae</taxon>
        <taxon>Herpetosiphon</taxon>
    </lineage>
</organism>